<dbReference type="Gramene" id="RZC67871">
    <property type="protein sequence ID" value="RZC67871"/>
    <property type="gene ID" value="C5167_011551"/>
</dbReference>
<dbReference type="FunFam" id="1.20.1160.11:FF:000001">
    <property type="entry name" value="Paired amphipathic helix protein Sin3"/>
    <property type="match status" value="1"/>
</dbReference>
<proteinExistence type="predicted"/>
<dbReference type="PANTHER" id="PTHR12346">
    <property type="entry name" value="SIN3B-RELATED"/>
    <property type="match status" value="1"/>
</dbReference>
<dbReference type="EMBL" id="CM010720">
    <property type="protein sequence ID" value="RZC67871.1"/>
    <property type="molecule type" value="Genomic_DNA"/>
</dbReference>
<evidence type="ECO:0000256" key="2">
    <source>
        <dbReference type="ARBA" id="ARBA00022491"/>
    </source>
</evidence>
<comment type="subcellular location">
    <subcellularLocation>
        <location evidence="1 4">Nucleus</location>
    </subcellularLocation>
</comment>
<dbReference type="GO" id="GO:0000118">
    <property type="term" value="C:histone deacetylase complex"/>
    <property type="evidence" value="ECO:0007669"/>
    <property type="project" value="TreeGrafter"/>
</dbReference>
<name>A0A4Y7K6N1_PAPSO</name>
<dbReference type="SUPFAM" id="SSF47762">
    <property type="entry name" value="PAH2 domain"/>
    <property type="match status" value="2"/>
</dbReference>
<dbReference type="OrthoDB" id="10265969at2759"/>
<dbReference type="GO" id="GO:0000785">
    <property type="term" value="C:chromatin"/>
    <property type="evidence" value="ECO:0007669"/>
    <property type="project" value="TreeGrafter"/>
</dbReference>
<dbReference type="GO" id="GO:0000122">
    <property type="term" value="P:negative regulation of transcription by RNA polymerase II"/>
    <property type="evidence" value="ECO:0007669"/>
    <property type="project" value="TreeGrafter"/>
</dbReference>
<evidence type="ECO:0008006" key="7">
    <source>
        <dbReference type="Google" id="ProtNLM"/>
    </source>
</evidence>
<dbReference type="InterPro" id="IPR039774">
    <property type="entry name" value="Sin3-like"/>
</dbReference>
<dbReference type="AlphaFoldDB" id="A0A4Y7K6N1"/>
<dbReference type="InterPro" id="IPR036600">
    <property type="entry name" value="PAH_sf"/>
</dbReference>
<keyword evidence="6" id="KW-1185">Reference proteome</keyword>
<dbReference type="GO" id="GO:0003714">
    <property type="term" value="F:transcription corepressor activity"/>
    <property type="evidence" value="ECO:0007669"/>
    <property type="project" value="InterPro"/>
</dbReference>
<dbReference type="InterPro" id="IPR003822">
    <property type="entry name" value="PAH"/>
</dbReference>
<reference evidence="5 6" key="1">
    <citation type="journal article" date="2018" name="Science">
        <title>The opium poppy genome and morphinan production.</title>
        <authorList>
            <person name="Guo L."/>
            <person name="Winzer T."/>
            <person name="Yang X."/>
            <person name="Li Y."/>
            <person name="Ning Z."/>
            <person name="He Z."/>
            <person name="Teodor R."/>
            <person name="Lu Y."/>
            <person name="Bowser T.A."/>
            <person name="Graham I.A."/>
            <person name="Ye K."/>
        </authorList>
    </citation>
    <scope>NUCLEOTIDE SEQUENCE [LARGE SCALE GENOMIC DNA]</scope>
    <source>
        <strain evidence="6">cv. HN1</strain>
        <tissue evidence="5">Leaves</tissue>
    </source>
</reference>
<evidence type="ECO:0000313" key="5">
    <source>
        <dbReference type="EMBL" id="RZC67871.1"/>
    </source>
</evidence>
<evidence type="ECO:0000256" key="4">
    <source>
        <dbReference type="PROSITE-ProRule" id="PRU00810"/>
    </source>
</evidence>
<dbReference type="Gene3D" id="1.20.1160.11">
    <property type="entry name" value="Paired amphipathic helix"/>
    <property type="match status" value="2"/>
</dbReference>
<evidence type="ECO:0000256" key="1">
    <source>
        <dbReference type="ARBA" id="ARBA00004123"/>
    </source>
</evidence>
<dbReference type="STRING" id="3469.A0A4Y7K6N1"/>
<dbReference type="Pfam" id="PF02671">
    <property type="entry name" value="PAH"/>
    <property type="match status" value="1"/>
</dbReference>
<protein>
    <recommendedName>
        <fullName evidence="7">Histone deacetylase interacting domain-containing protein</fullName>
    </recommendedName>
</protein>
<keyword evidence="2" id="KW-0678">Repressor</keyword>
<accession>A0A4Y7K6N1</accession>
<gene>
    <name evidence="5" type="ORF">C5167_011551</name>
</gene>
<dbReference type="PANTHER" id="PTHR12346:SF0">
    <property type="entry name" value="SIN3A, ISOFORM G"/>
    <property type="match status" value="1"/>
</dbReference>
<evidence type="ECO:0000256" key="3">
    <source>
        <dbReference type="ARBA" id="ARBA00023242"/>
    </source>
</evidence>
<dbReference type="PROSITE" id="PS51477">
    <property type="entry name" value="PAH"/>
    <property type="match status" value="1"/>
</dbReference>
<evidence type="ECO:0000313" key="6">
    <source>
        <dbReference type="Proteomes" id="UP000316621"/>
    </source>
</evidence>
<dbReference type="Proteomes" id="UP000316621">
    <property type="component" value="Chromosome 6"/>
</dbReference>
<organism evidence="5 6">
    <name type="scientific">Papaver somniferum</name>
    <name type="common">Opium poppy</name>
    <dbReference type="NCBI Taxonomy" id="3469"/>
    <lineage>
        <taxon>Eukaryota</taxon>
        <taxon>Viridiplantae</taxon>
        <taxon>Streptophyta</taxon>
        <taxon>Embryophyta</taxon>
        <taxon>Tracheophyta</taxon>
        <taxon>Spermatophyta</taxon>
        <taxon>Magnoliopsida</taxon>
        <taxon>Ranunculales</taxon>
        <taxon>Papaveraceae</taxon>
        <taxon>Papaveroideae</taxon>
        <taxon>Papaver</taxon>
    </lineage>
</organism>
<sequence>MIIDENDSDNRISCEDLKSLIELILDLNLCKNGKDGEDQQQKMLRDKVNMLEGKVLELTSVFEHQQQKLKDIEEQLCIRKVEEAKRETACLTSNKALLVLAAKFYQKLIELRSKALAEAESEYCRLQKGRARQPQGCRVGSGGGGGACTSQKLTTNDALAYVKAVRDKFRDEREKYDEFLNIMNDFKAKKIDTLGVVARAKDLFKGHPDLILGFNTFMPEGYEIPTTTEDEPSLKKAYEFEDFVIYLNKVQARFQNDDHVLESFLGVLLDVLVKSKSIAEVYNEMEINPTSDVTKVAGAEGQLWKISMKEQVHTMAGYSK</sequence>
<keyword evidence="3 4" id="KW-0539">Nucleus</keyword>